<accession>A0ABZ2STD0</accession>
<keyword evidence="3" id="KW-1185">Reference proteome</keyword>
<dbReference type="SUPFAM" id="SSF141530">
    <property type="entry name" value="PTSIIA/GutA-like"/>
    <property type="match status" value="1"/>
</dbReference>
<dbReference type="Pfam" id="PF03829">
    <property type="entry name" value="PTSIIA_gutA"/>
    <property type="match status" value="1"/>
</dbReference>
<protein>
    <submittedName>
        <fullName evidence="2">PTS system, glucitol/sorbitol-specific IIA component</fullName>
    </submittedName>
</protein>
<evidence type="ECO:0000313" key="3">
    <source>
        <dbReference type="Proteomes" id="UP000664701"/>
    </source>
</evidence>
<dbReference type="Gene3D" id="2.40.33.40">
    <property type="entry name" value="Phosphotransferase system, glucitol/sorbitol-specific IIA component"/>
    <property type="match status" value="1"/>
</dbReference>
<dbReference type="InterPro" id="IPR004716">
    <property type="entry name" value="PTS_IIA_glucitol/sorbitol-sp"/>
</dbReference>
<dbReference type="Proteomes" id="UP000664701">
    <property type="component" value="Chromosome"/>
</dbReference>
<reference evidence="2 3" key="1">
    <citation type="submission" date="2024-03" db="EMBL/GenBank/DDBJ databases">
        <title>The Genome Sequence of Enterococcus sp. DIV2402.</title>
        <authorList>
            <consortium name="The Broad Institute Genomics Platform"/>
            <consortium name="The Broad Institute Microbial Omics Core"/>
            <consortium name="The Broad Institute Genomic Center for Infectious Diseases"/>
            <person name="Earl A."/>
            <person name="Manson A."/>
            <person name="Gilmore M."/>
            <person name="Schwartman J."/>
            <person name="Shea T."/>
            <person name="Abouelleil A."/>
            <person name="Cao P."/>
            <person name="Chapman S."/>
            <person name="Cusick C."/>
            <person name="Young S."/>
            <person name="Neafsey D."/>
            <person name="Nusbaum C."/>
            <person name="Birren B."/>
        </authorList>
    </citation>
    <scope>NUCLEOTIDE SEQUENCE [LARGE SCALE GENOMIC DNA]</scope>
    <source>
        <strain evidence="2 3">DIV2402</strain>
    </source>
</reference>
<sequence length="116" mass="12859">MHQGKVVTIGQEAIDENEKILIFFGKGVTDGLRPYSIIQEVEQAKDIELAVGGSILFGAQEYQITYVGHLANQNLQTIQHISFVFSEVPTDKLSSSVYLTPAKLPEITEGMTITYR</sequence>
<dbReference type="EMBL" id="CP147251">
    <property type="protein sequence ID" value="WYJ78431.1"/>
    <property type="molecule type" value="Genomic_DNA"/>
</dbReference>
<evidence type="ECO:0000256" key="1">
    <source>
        <dbReference type="PROSITE-ProRule" id="PRU00420"/>
    </source>
</evidence>
<dbReference type="RefSeq" id="WP_207871544.1">
    <property type="nucleotide sequence ID" value="NZ_CP147251.1"/>
</dbReference>
<gene>
    <name evidence="2" type="ORF">DOK78_003088</name>
</gene>
<dbReference type="InterPro" id="IPR036665">
    <property type="entry name" value="PTS_IIA_glucitol/sorbitol_sf"/>
</dbReference>
<evidence type="ECO:0000313" key="2">
    <source>
        <dbReference type="EMBL" id="WYJ78431.1"/>
    </source>
</evidence>
<dbReference type="PANTHER" id="PTHR40398:SF1">
    <property type="entry name" value="PTS SYSTEM GLUCITOL_SORBITOL-SPECIFIC EIIA COMPONENT"/>
    <property type="match status" value="1"/>
</dbReference>
<dbReference type="PANTHER" id="PTHR40398">
    <property type="entry name" value="PTS SYSTEM GLUCITOL/SORBITOL-SPECIFIC EIIA COMPONENT"/>
    <property type="match status" value="1"/>
</dbReference>
<proteinExistence type="predicted"/>
<organism evidence="2 3">
    <name type="scientific">Candidatus Enterococcus lowellii</name>
    <dbReference type="NCBI Taxonomy" id="2230877"/>
    <lineage>
        <taxon>Bacteria</taxon>
        <taxon>Bacillati</taxon>
        <taxon>Bacillota</taxon>
        <taxon>Bacilli</taxon>
        <taxon>Lactobacillales</taxon>
        <taxon>Enterococcaceae</taxon>
        <taxon>Enterococcus</taxon>
    </lineage>
</organism>
<comment type="caution">
    <text evidence="1">Lacks conserved residue(s) required for the propagation of feature annotation.</text>
</comment>
<dbReference type="PROSITE" id="PS51097">
    <property type="entry name" value="PTS_EIIA_TYPE_5"/>
    <property type="match status" value="1"/>
</dbReference>
<name>A0ABZ2STD0_9ENTE</name>